<dbReference type="Gene3D" id="1.10.287.130">
    <property type="match status" value="1"/>
</dbReference>
<dbReference type="GO" id="GO:0000155">
    <property type="term" value="F:phosphorelay sensor kinase activity"/>
    <property type="evidence" value="ECO:0007669"/>
    <property type="project" value="InterPro"/>
</dbReference>
<dbReference type="InterPro" id="IPR003594">
    <property type="entry name" value="HATPase_dom"/>
</dbReference>
<evidence type="ECO:0000256" key="5">
    <source>
        <dbReference type="ARBA" id="ARBA00022679"/>
    </source>
</evidence>
<evidence type="ECO:0000256" key="9">
    <source>
        <dbReference type="ARBA" id="ARBA00023012"/>
    </source>
</evidence>
<keyword evidence="10 11" id="KW-0472">Membrane</keyword>
<sequence>MRSIQRRLGLGLFTTALIVGLAFVQIGFWLFENGLRQYLRDSLVAETEGLLVAIVRGPDGLQLDEQRTHPAYERPFSGRYFIIEIGDHRWRSRSLWDSLMPAPPTPGLQAGLADGPGHQQLLTYRADYRRLGQTIAITVAQDYTPLLDQFSRVRWYGIGLGVLALALLLISQRLAVRRALRPLESVRQQVAQLQKGRRAELDATVPEELDALVHQINRLLAHTEENLKRSRVAIGNLGHALKTPLAVLVSLANRAEWEQHPALRSTFLEQLQQIQERLGRDLGRARLAGEALPRTYFVCADELPSLFETLRIVHSSGKNMAWTADGDLRLPWDREDLLELLGNLLDNACKWARQHVHLTMKQTDEGYLIWVDDDGPGIDEDSREQVMARGIRLDEQTAGHGLGLGIVKDIVDNVAGHMALQDSPLGGLRVCVWLPPKAMPAKA</sequence>
<evidence type="ECO:0000256" key="7">
    <source>
        <dbReference type="ARBA" id="ARBA00022777"/>
    </source>
</evidence>
<dbReference type="SUPFAM" id="SSF55874">
    <property type="entry name" value="ATPase domain of HSP90 chaperone/DNA topoisomerase II/histidine kinase"/>
    <property type="match status" value="1"/>
</dbReference>
<dbReference type="InterPro" id="IPR050428">
    <property type="entry name" value="TCS_sensor_his_kinase"/>
</dbReference>
<keyword evidence="8 11" id="KW-1133">Transmembrane helix</keyword>
<evidence type="ECO:0000256" key="6">
    <source>
        <dbReference type="ARBA" id="ARBA00022692"/>
    </source>
</evidence>
<evidence type="ECO:0000256" key="10">
    <source>
        <dbReference type="ARBA" id="ARBA00023136"/>
    </source>
</evidence>
<dbReference type="AlphaFoldDB" id="A0A917PMB4"/>
<proteinExistence type="predicted"/>
<accession>A0A917PMB4</accession>
<dbReference type="PRINTS" id="PR00344">
    <property type="entry name" value="BCTRLSENSOR"/>
</dbReference>
<comment type="catalytic activity">
    <reaction evidence="1">
        <text>ATP + protein L-histidine = ADP + protein N-phospho-L-histidine.</text>
        <dbReference type="EC" id="2.7.13.3"/>
    </reaction>
</comment>
<protein>
    <recommendedName>
        <fullName evidence="3">histidine kinase</fullName>
        <ecNumber evidence="3">2.7.13.3</ecNumber>
    </recommendedName>
</protein>
<dbReference type="InterPro" id="IPR005467">
    <property type="entry name" value="His_kinase_dom"/>
</dbReference>
<keyword evidence="5" id="KW-0808">Transferase</keyword>
<keyword evidence="7" id="KW-0418">Kinase</keyword>
<evidence type="ECO:0000256" key="2">
    <source>
        <dbReference type="ARBA" id="ARBA00004370"/>
    </source>
</evidence>
<dbReference type="InterPro" id="IPR036890">
    <property type="entry name" value="HATPase_C_sf"/>
</dbReference>
<reference evidence="14" key="1">
    <citation type="journal article" date="2014" name="Int. J. Syst. Evol. Microbiol.">
        <title>Complete genome sequence of Corynebacterium casei LMG S-19264T (=DSM 44701T), isolated from a smear-ripened cheese.</title>
        <authorList>
            <consortium name="US DOE Joint Genome Institute (JGI-PGF)"/>
            <person name="Walter F."/>
            <person name="Albersmeier A."/>
            <person name="Kalinowski J."/>
            <person name="Ruckert C."/>
        </authorList>
    </citation>
    <scope>NUCLEOTIDE SEQUENCE</scope>
    <source>
        <strain evidence="14">JCM 30078</strain>
    </source>
</reference>
<evidence type="ECO:0000256" key="4">
    <source>
        <dbReference type="ARBA" id="ARBA00022553"/>
    </source>
</evidence>
<evidence type="ECO:0000313" key="14">
    <source>
        <dbReference type="EMBL" id="GGJ84157.1"/>
    </source>
</evidence>
<dbReference type="Pfam" id="PF02518">
    <property type="entry name" value="HATPase_c"/>
    <property type="match status" value="1"/>
</dbReference>
<dbReference type="SUPFAM" id="SSF47384">
    <property type="entry name" value="Homodimeric domain of signal transducing histidine kinase"/>
    <property type="match status" value="1"/>
</dbReference>
<dbReference type="PROSITE" id="PS50109">
    <property type="entry name" value="HIS_KIN"/>
    <property type="match status" value="1"/>
</dbReference>
<comment type="subcellular location">
    <subcellularLocation>
        <location evidence="2">Membrane</location>
    </subcellularLocation>
</comment>
<evidence type="ECO:0000256" key="3">
    <source>
        <dbReference type="ARBA" id="ARBA00012438"/>
    </source>
</evidence>
<evidence type="ECO:0000313" key="15">
    <source>
        <dbReference type="Proteomes" id="UP000635983"/>
    </source>
</evidence>
<dbReference type="PANTHER" id="PTHR45436:SF5">
    <property type="entry name" value="SENSOR HISTIDINE KINASE TRCS"/>
    <property type="match status" value="1"/>
</dbReference>
<dbReference type="RefSeq" id="WP_188981843.1">
    <property type="nucleotide sequence ID" value="NZ_BMPO01000002.1"/>
</dbReference>
<dbReference type="InterPro" id="IPR004358">
    <property type="entry name" value="Sig_transdc_His_kin-like_C"/>
</dbReference>
<comment type="caution">
    <text evidence="14">The sequence shown here is derived from an EMBL/GenBank/DDBJ whole genome shotgun (WGS) entry which is preliminary data.</text>
</comment>
<evidence type="ECO:0000256" key="11">
    <source>
        <dbReference type="SAM" id="Phobius"/>
    </source>
</evidence>
<dbReference type="EC" id="2.7.13.3" evidence="3"/>
<feature type="domain" description="Histidine kinase" evidence="12">
    <location>
        <begin position="236"/>
        <end position="438"/>
    </location>
</feature>
<dbReference type="InterPro" id="IPR036097">
    <property type="entry name" value="HisK_dim/P_sf"/>
</dbReference>
<dbReference type="Gene3D" id="3.30.565.10">
    <property type="entry name" value="Histidine kinase-like ATPase, C-terminal domain"/>
    <property type="match status" value="1"/>
</dbReference>
<keyword evidence="4" id="KW-0597">Phosphoprotein</keyword>
<dbReference type="PANTHER" id="PTHR45436">
    <property type="entry name" value="SENSOR HISTIDINE KINASE YKOH"/>
    <property type="match status" value="1"/>
</dbReference>
<feature type="transmembrane region" description="Helical" evidence="11">
    <location>
        <begin position="12"/>
        <end position="31"/>
    </location>
</feature>
<evidence type="ECO:0000259" key="12">
    <source>
        <dbReference type="PROSITE" id="PS50109"/>
    </source>
</evidence>
<keyword evidence="15" id="KW-1185">Reference proteome</keyword>
<reference evidence="14" key="2">
    <citation type="submission" date="2020-09" db="EMBL/GenBank/DDBJ databases">
        <authorList>
            <person name="Sun Q."/>
            <person name="Ohkuma M."/>
        </authorList>
    </citation>
    <scope>NUCLEOTIDE SEQUENCE</scope>
    <source>
        <strain evidence="14">JCM 30078</strain>
    </source>
</reference>
<evidence type="ECO:0000256" key="1">
    <source>
        <dbReference type="ARBA" id="ARBA00000085"/>
    </source>
</evidence>
<organism evidence="14 15">
    <name type="scientific">Pseudomonas matsuisoli</name>
    <dbReference type="NCBI Taxonomy" id="1515666"/>
    <lineage>
        <taxon>Bacteria</taxon>
        <taxon>Pseudomonadati</taxon>
        <taxon>Pseudomonadota</taxon>
        <taxon>Gammaproteobacteria</taxon>
        <taxon>Pseudomonadales</taxon>
        <taxon>Pseudomonadaceae</taxon>
        <taxon>Pseudomonas</taxon>
    </lineage>
</organism>
<dbReference type="SMART" id="SM00387">
    <property type="entry name" value="HATPase_c"/>
    <property type="match status" value="1"/>
</dbReference>
<keyword evidence="6 11" id="KW-0812">Transmembrane</keyword>
<gene>
    <name evidence="14" type="ORF">GCM10009304_07680</name>
</gene>
<dbReference type="Proteomes" id="UP000635983">
    <property type="component" value="Unassembled WGS sequence"/>
</dbReference>
<evidence type="ECO:0000256" key="8">
    <source>
        <dbReference type="ARBA" id="ARBA00022989"/>
    </source>
</evidence>
<dbReference type="GO" id="GO:0005886">
    <property type="term" value="C:plasma membrane"/>
    <property type="evidence" value="ECO:0007669"/>
    <property type="project" value="TreeGrafter"/>
</dbReference>
<dbReference type="InterPro" id="IPR003660">
    <property type="entry name" value="HAMP_dom"/>
</dbReference>
<dbReference type="PROSITE" id="PS50885">
    <property type="entry name" value="HAMP"/>
    <property type="match status" value="1"/>
</dbReference>
<dbReference type="EMBL" id="BMPO01000002">
    <property type="protein sequence ID" value="GGJ84157.1"/>
    <property type="molecule type" value="Genomic_DNA"/>
</dbReference>
<feature type="domain" description="HAMP" evidence="13">
    <location>
        <begin position="177"/>
        <end position="228"/>
    </location>
</feature>
<name>A0A917PMB4_9PSED</name>
<evidence type="ECO:0000259" key="13">
    <source>
        <dbReference type="PROSITE" id="PS50885"/>
    </source>
</evidence>
<keyword evidence="9" id="KW-0902">Two-component regulatory system</keyword>